<dbReference type="Pfam" id="PF03368">
    <property type="entry name" value="Dicer_dimer"/>
    <property type="match status" value="1"/>
</dbReference>
<dbReference type="Pfam" id="PF00270">
    <property type="entry name" value="DEAD"/>
    <property type="match status" value="1"/>
</dbReference>
<dbReference type="EnsemblMetazoa" id="XM_022789474">
    <property type="protein sequence ID" value="XP_022645209"/>
    <property type="gene ID" value="LOC111243637"/>
</dbReference>
<dbReference type="GO" id="GO:0004525">
    <property type="term" value="F:ribonuclease III activity"/>
    <property type="evidence" value="ECO:0007669"/>
    <property type="project" value="UniProtKB-EC"/>
</dbReference>
<dbReference type="CDD" id="cd18034">
    <property type="entry name" value="DEXHc_dicer"/>
    <property type="match status" value="1"/>
</dbReference>
<dbReference type="GO" id="GO:0003723">
    <property type="term" value="F:RNA binding"/>
    <property type="evidence" value="ECO:0007669"/>
    <property type="project" value="UniProtKB-UniRule"/>
</dbReference>
<dbReference type="PANTHER" id="PTHR14950:SF37">
    <property type="entry name" value="ENDORIBONUCLEASE DICER"/>
    <property type="match status" value="1"/>
</dbReference>
<dbReference type="InterPro" id="IPR036389">
    <property type="entry name" value="RNase_III_sf"/>
</dbReference>
<dbReference type="SMART" id="SM00487">
    <property type="entry name" value="DEXDc"/>
    <property type="match status" value="1"/>
</dbReference>
<evidence type="ECO:0000256" key="3">
    <source>
        <dbReference type="ARBA" id="ARBA00022737"/>
    </source>
</evidence>
<feature type="domain" description="RNase III" evidence="11">
    <location>
        <begin position="1348"/>
        <end position="1502"/>
    </location>
</feature>
<evidence type="ECO:0000259" key="12">
    <source>
        <dbReference type="PROSITE" id="PS51192"/>
    </source>
</evidence>
<feature type="domain" description="Dicer dsRNA-binding fold" evidence="14">
    <location>
        <begin position="562"/>
        <end position="655"/>
    </location>
</feature>
<evidence type="ECO:0000313" key="16">
    <source>
        <dbReference type="Proteomes" id="UP000594260"/>
    </source>
</evidence>
<dbReference type="InterPro" id="IPR000999">
    <property type="entry name" value="RNase_III_dom"/>
</dbReference>
<comment type="similarity">
    <text evidence="9 10">Belongs to the helicase family. Dicer subfamily.</text>
</comment>
<keyword evidence="2" id="KW-0540">Nuclease</keyword>
<dbReference type="Pfam" id="PF00636">
    <property type="entry name" value="Ribonuclease_3"/>
    <property type="match status" value="1"/>
</dbReference>
<sequence length="1640" mass="187647">MKYPLTQRSAADPEMAATNRRLEADQARSYQLEMFEFAKKHNTIVVLGTGTGKTFISVLLIKHFEHQVAGKWSAGPENLGSKRTIFLAPTVPLVEQQASVLKQHLSVEVGHFVGAMQVDLWSSEEWNNNFEKYGVLVMTPGVFKNVLLHGFMSLESVNVLIFDECHRATGDDPYVGIMKIYKEIPAESRPLILGLTASVINAQVREGIKVCKLIRELEATLFARAKTVTGTDVFGTKPHEIVAVFANHSPDSNLHVDQDLVNSMEDCADFKEFRRTITGLNQLYEACGSFCTKQLLKFREKELEKALVAPDCPPDFKTHAPTKKKIFRQIYSFLGNDDPLDLPAKMRRLLDILSEFRDLDNSATSNEANEGGPGPLCAIVFVKERMTAYVLYRWMNELSKNSLYSFINSSFIVGQNQNPFKNDGNHESFQMNAKAQRKVMADFREGIYNLIFATSVIEEGMDVPVCNLIVRFDLPPDVRSYTQSKGRARAKPSLYVVLTDERSQRNTENLINSFQETEFLVMRACEKQRRAPDLLESIKVLEDDPDLPDYIVGAARISAQSAVSLLYRYCQGFASEPYADVLPSFTFEETTDGFLCTLMLPLISPLWRERITNPQPFESKNKARVFVALEMCRRLHKAGELTDRLLPRPRIERLHRLKLTASDEKAQKELQKVQIKTGSSARRYVFPRAQASALHNLEEGVDEKPPELDKYHLYAICTHVVKWASDKQNWRGDMTLFDPQQHPTWMGLVLREKLPDNLPKFPIYTRSGEEEVEVIYSGTISLSPEDKLLCHRFNRYIFSIVLDIKDNSMRQCVGFITPCVVAVYNTSHKKFILNKDVMCSVGPARPPQKERFEFDEDMYKDAVVELLYHINENLPKHNPEVHSRVPWDEYHRYYVRSTRALGEDGKPLTPHTTGYYSFSLQLSFAQYVSQRTVRTNRNNITNDDQPLLEVEHVQKRLEMTIPRFADRAGTHFAARDINNDRGSSKVYVLPEFVAIHALKASVWRKATSLPSILHRLNRLAVADDLLVRIINQAGLGRPLRCGESWEPLRFESLAGDKSVQTGFREFGRLMASESREFDEQKLLAGMQLLEQPDLTTCLGPSPGDIMKALSTKHAHDLFDMERLELLGDAFLQIAATFALIDRHAMETTRELAVLRQYQVCNQHLLYRALEHNLTSLVNTVPFHARRCFLPPGFQVWPHEERLLEPDFLRVFLGTYGYEYNGELMLKDMRFAMYYDKLLEQIQQMSEEEFLIELNQNFLQDRFLPDRNTLLVKGFQSYKPKVAGDVVEALIGLYVEKCGPVGGLKLLNFFGLDFGNTHTLNFIDAFKLNIAPGKDTIEPNDFTPFQHHINRIENILGYVFQNKVLALQAITHPSCQAHRLTDTNCRLAFLGEGLLDFLITVYIYRMNLKLDQGQLTDLRAALTNSQILAHAVVKNKLHSSLLYANNKLWTAIRKYIDNIEEIGLRLNTVLGDWETEDLEEASVPRSLSRILEALLAAVFLDSDKSLEQVWKIIVKIMGYEISVFSKHIPISPIREVCTKFPGTSFKKRDIPADEDEDMVEVTMYVKLKDGTIEEYTQQAETKKLAKTILAKKYLRRLEKEELLAEIERRKREGEDTEVVRILEDALLGSELIKSKYYHKKK</sequence>
<evidence type="ECO:0000256" key="7">
    <source>
        <dbReference type="ARBA" id="ARBA00022840"/>
    </source>
</evidence>
<evidence type="ECO:0000259" key="14">
    <source>
        <dbReference type="PROSITE" id="PS51327"/>
    </source>
</evidence>
<dbReference type="KEGG" id="vde:111243637"/>
<keyword evidence="16" id="KW-1185">Reference proteome</keyword>
<evidence type="ECO:0000256" key="6">
    <source>
        <dbReference type="ARBA" id="ARBA00022806"/>
    </source>
</evidence>
<dbReference type="GO" id="GO:0030422">
    <property type="term" value="P:siRNA processing"/>
    <property type="evidence" value="ECO:0007669"/>
    <property type="project" value="UniProtKB-ARBA"/>
</dbReference>
<evidence type="ECO:0000313" key="15">
    <source>
        <dbReference type="EnsemblMetazoa" id="XP_022645210"/>
    </source>
</evidence>
<dbReference type="SMART" id="SM00490">
    <property type="entry name" value="HELICc"/>
    <property type="match status" value="1"/>
</dbReference>
<protein>
    <submittedName>
        <fullName evidence="15">Uncharacterized protein</fullName>
    </submittedName>
</protein>
<dbReference type="InParanoid" id="A0A7M7JA98"/>
<dbReference type="RefSeq" id="XP_022645210.1">
    <property type="nucleotide sequence ID" value="XM_022789475.1"/>
</dbReference>
<accession>A0A7M7JA98</accession>
<dbReference type="InterPro" id="IPR014001">
    <property type="entry name" value="Helicase_ATP-bd"/>
</dbReference>
<dbReference type="EnsemblMetazoa" id="XM_022789476">
    <property type="protein sequence ID" value="XP_022645211"/>
    <property type="gene ID" value="LOC111243637"/>
</dbReference>
<evidence type="ECO:0000259" key="13">
    <source>
        <dbReference type="PROSITE" id="PS51194"/>
    </source>
</evidence>
<dbReference type="RefSeq" id="XP_022645209.1">
    <property type="nucleotide sequence ID" value="XM_022789474.1"/>
</dbReference>
<evidence type="ECO:0000256" key="1">
    <source>
        <dbReference type="ARBA" id="ARBA00001946"/>
    </source>
</evidence>
<dbReference type="PROSITE" id="PS50142">
    <property type="entry name" value="RNASE_3_2"/>
    <property type="match status" value="2"/>
</dbReference>
<evidence type="ECO:0000256" key="8">
    <source>
        <dbReference type="ARBA" id="ARBA00023158"/>
    </source>
</evidence>
<dbReference type="FunFam" id="3.40.50.300:FF:000628">
    <property type="entry name" value="Endoribonuclease Dicer"/>
    <property type="match status" value="1"/>
</dbReference>
<evidence type="ECO:0000256" key="5">
    <source>
        <dbReference type="ARBA" id="ARBA00022801"/>
    </source>
</evidence>
<dbReference type="CDD" id="cd00593">
    <property type="entry name" value="RIBOc"/>
    <property type="match status" value="1"/>
</dbReference>
<dbReference type="PROSITE" id="PS51327">
    <property type="entry name" value="DICER_DSRBF"/>
    <property type="match status" value="1"/>
</dbReference>
<evidence type="ECO:0000256" key="9">
    <source>
        <dbReference type="ARBA" id="ARBA00035116"/>
    </source>
</evidence>
<dbReference type="OrthoDB" id="2392202at2759"/>
<evidence type="ECO:0000256" key="10">
    <source>
        <dbReference type="PROSITE-ProRule" id="PRU00657"/>
    </source>
</evidence>
<dbReference type="InterPro" id="IPR011545">
    <property type="entry name" value="DEAD/DEAH_box_helicase_dom"/>
</dbReference>
<keyword evidence="8" id="KW-0943">RNA-mediated gene silencing</keyword>
<dbReference type="GO" id="GO:0004386">
    <property type="term" value="F:helicase activity"/>
    <property type="evidence" value="ECO:0007669"/>
    <property type="project" value="UniProtKB-KW"/>
</dbReference>
<dbReference type="EnsemblMetazoa" id="XM_022789475">
    <property type="protein sequence ID" value="XP_022645210"/>
    <property type="gene ID" value="LOC111243637"/>
</dbReference>
<evidence type="ECO:0000256" key="2">
    <source>
        <dbReference type="ARBA" id="ARBA00022722"/>
    </source>
</evidence>
<keyword evidence="10" id="KW-0694">RNA-binding</keyword>
<dbReference type="PROSITE" id="PS51194">
    <property type="entry name" value="HELICASE_CTER"/>
    <property type="match status" value="1"/>
</dbReference>
<dbReference type="RefSeq" id="XP_022645211.1">
    <property type="nucleotide sequence ID" value="XM_022789476.1"/>
</dbReference>
<dbReference type="InterPro" id="IPR001650">
    <property type="entry name" value="Helicase_C-like"/>
</dbReference>
<dbReference type="Gene3D" id="3.30.160.380">
    <property type="entry name" value="Dicer dimerisation domain"/>
    <property type="match status" value="1"/>
</dbReference>
<dbReference type="PROSITE" id="PS51192">
    <property type="entry name" value="HELICASE_ATP_BIND_1"/>
    <property type="match status" value="1"/>
</dbReference>
<name>A0A7M7JA98_VARDE</name>
<keyword evidence="6" id="KW-0347">Helicase</keyword>
<dbReference type="SMART" id="SM00535">
    <property type="entry name" value="RIBOc"/>
    <property type="match status" value="2"/>
</dbReference>
<comment type="cofactor">
    <cofactor evidence="1">
        <name>Mg(2+)</name>
        <dbReference type="ChEBI" id="CHEBI:18420"/>
    </cofactor>
</comment>
<dbReference type="Proteomes" id="UP000594260">
    <property type="component" value="Unplaced"/>
</dbReference>
<evidence type="ECO:0000259" key="11">
    <source>
        <dbReference type="PROSITE" id="PS50142"/>
    </source>
</evidence>
<keyword evidence="7" id="KW-0067">ATP-binding</keyword>
<feature type="domain" description="RNase III" evidence="11">
    <location>
        <begin position="1105"/>
        <end position="1298"/>
    </location>
</feature>
<dbReference type="InterPro" id="IPR005034">
    <property type="entry name" value="Dicer_dimerisation"/>
</dbReference>
<feature type="domain" description="Helicase C-terminal" evidence="13">
    <location>
        <begin position="351"/>
        <end position="546"/>
    </location>
</feature>
<dbReference type="GO" id="GO:0005524">
    <property type="term" value="F:ATP binding"/>
    <property type="evidence" value="ECO:0007669"/>
    <property type="project" value="UniProtKB-KW"/>
</dbReference>
<dbReference type="Gene3D" id="2.170.260.10">
    <property type="entry name" value="paz domain"/>
    <property type="match status" value="1"/>
</dbReference>
<dbReference type="SUPFAM" id="SSF52540">
    <property type="entry name" value="P-loop containing nucleoside triphosphate hydrolases"/>
    <property type="match status" value="1"/>
</dbReference>
<keyword evidence="4" id="KW-0547">Nucleotide-binding</keyword>
<dbReference type="SUPFAM" id="SSF69065">
    <property type="entry name" value="RNase III domain-like"/>
    <property type="match status" value="2"/>
</dbReference>
<proteinExistence type="inferred from homology"/>
<dbReference type="OMA" id="YHVNRMC"/>
<keyword evidence="3" id="KW-0677">Repeat</keyword>
<dbReference type="Gene3D" id="3.40.50.300">
    <property type="entry name" value="P-loop containing nucleotide triphosphate hydrolases"/>
    <property type="match status" value="2"/>
</dbReference>
<dbReference type="Gene3D" id="1.10.1520.10">
    <property type="entry name" value="Ribonuclease III domain"/>
    <property type="match status" value="2"/>
</dbReference>
<dbReference type="Pfam" id="PF20931">
    <property type="entry name" value="Dicer_platform"/>
    <property type="match status" value="1"/>
</dbReference>
<evidence type="ECO:0000256" key="4">
    <source>
        <dbReference type="ARBA" id="ARBA00022741"/>
    </source>
</evidence>
<dbReference type="InterPro" id="IPR048512">
    <property type="entry name" value="Dicer_platform"/>
</dbReference>
<dbReference type="InterPro" id="IPR038248">
    <property type="entry name" value="Dicer_dimer_sf"/>
</dbReference>
<reference evidence="15" key="1">
    <citation type="submission" date="2021-01" db="UniProtKB">
        <authorList>
            <consortium name="EnsemblMetazoa"/>
        </authorList>
    </citation>
    <scope>IDENTIFICATION</scope>
</reference>
<dbReference type="PANTHER" id="PTHR14950">
    <property type="entry name" value="DICER-RELATED"/>
    <property type="match status" value="1"/>
</dbReference>
<feature type="domain" description="Helicase ATP-binding" evidence="12">
    <location>
        <begin position="34"/>
        <end position="217"/>
    </location>
</feature>
<dbReference type="Pfam" id="PF00271">
    <property type="entry name" value="Helicase_C"/>
    <property type="match status" value="1"/>
</dbReference>
<dbReference type="GeneID" id="111243637"/>
<keyword evidence="5" id="KW-0378">Hydrolase</keyword>
<dbReference type="InterPro" id="IPR027417">
    <property type="entry name" value="P-loop_NTPase"/>
</dbReference>
<organism evidence="15 16">
    <name type="scientific">Varroa destructor</name>
    <name type="common">Honeybee mite</name>
    <dbReference type="NCBI Taxonomy" id="109461"/>
    <lineage>
        <taxon>Eukaryota</taxon>
        <taxon>Metazoa</taxon>
        <taxon>Ecdysozoa</taxon>
        <taxon>Arthropoda</taxon>
        <taxon>Chelicerata</taxon>
        <taxon>Arachnida</taxon>
        <taxon>Acari</taxon>
        <taxon>Parasitiformes</taxon>
        <taxon>Mesostigmata</taxon>
        <taxon>Gamasina</taxon>
        <taxon>Dermanyssoidea</taxon>
        <taxon>Varroidae</taxon>
        <taxon>Varroa</taxon>
    </lineage>
</organism>